<feature type="signal peptide" evidence="2">
    <location>
        <begin position="1"/>
        <end position="20"/>
    </location>
</feature>
<name>A0A9E8NEP4_9BACT</name>
<feature type="region of interest" description="Disordered" evidence="1">
    <location>
        <begin position="19"/>
        <end position="43"/>
    </location>
</feature>
<reference evidence="3" key="1">
    <citation type="submission" date="2022-11" db="EMBL/GenBank/DDBJ databases">
        <title>Dyadobacter pollutisoli sp. nov., isolated from plastic dumped soil.</title>
        <authorList>
            <person name="Kim J.M."/>
            <person name="Kim K.R."/>
            <person name="Lee J.K."/>
            <person name="Hao L."/>
            <person name="Jeon C.O."/>
        </authorList>
    </citation>
    <scope>NUCLEOTIDE SEQUENCE</scope>
    <source>
        <strain evidence="3">U1</strain>
    </source>
</reference>
<dbReference type="EMBL" id="CP112998">
    <property type="protein sequence ID" value="WAC13596.1"/>
    <property type="molecule type" value="Genomic_DNA"/>
</dbReference>
<accession>A0A9E8NEP4</accession>
<feature type="region of interest" description="Disordered" evidence="1">
    <location>
        <begin position="61"/>
        <end position="98"/>
    </location>
</feature>
<feature type="compositionally biased region" description="Polar residues" evidence="1">
    <location>
        <begin position="70"/>
        <end position="98"/>
    </location>
</feature>
<keyword evidence="2" id="KW-0732">Signal</keyword>
<dbReference type="Proteomes" id="UP001164653">
    <property type="component" value="Chromosome"/>
</dbReference>
<organism evidence="3 4">
    <name type="scientific">Dyadobacter pollutisoli</name>
    <dbReference type="NCBI Taxonomy" id="2910158"/>
    <lineage>
        <taxon>Bacteria</taxon>
        <taxon>Pseudomonadati</taxon>
        <taxon>Bacteroidota</taxon>
        <taxon>Cytophagia</taxon>
        <taxon>Cytophagales</taxon>
        <taxon>Spirosomataceae</taxon>
        <taxon>Dyadobacter</taxon>
    </lineage>
</organism>
<proteinExistence type="predicted"/>
<protein>
    <submittedName>
        <fullName evidence="3">Uncharacterized protein</fullName>
    </submittedName>
</protein>
<dbReference type="AlphaFoldDB" id="A0A9E8NEP4"/>
<sequence>MKTLQLILLILFLTPAISFGQSSGKKSGSSKSQKVYHRKTTRTKISTDTSDVNAILKDSANAESGPILNDNGNISTTGTIDGRSSTGRPGTDTTTSYTVKRSKKTIRTGGAIMPDTIKKKAVKP</sequence>
<gene>
    <name evidence="3" type="ORF">ON006_06485</name>
</gene>
<evidence type="ECO:0000256" key="1">
    <source>
        <dbReference type="SAM" id="MobiDB-lite"/>
    </source>
</evidence>
<evidence type="ECO:0000256" key="2">
    <source>
        <dbReference type="SAM" id="SignalP"/>
    </source>
</evidence>
<evidence type="ECO:0000313" key="4">
    <source>
        <dbReference type="Proteomes" id="UP001164653"/>
    </source>
</evidence>
<keyword evidence="4" id="KW-1185">Reference proteome</keyword>
<dbReference type="RefSeq" id="WP_244819296.1">
    <property type="nucleotide sequence ID" value="NZ_CP112998.1"/>
</dbReference>
<feature type="chain" id="PRO_5038430393" evidence="2">
    <location>
        <begin position="21"/>
        <end position="124"/>
    </location>
</feature>
<evidence type="ECO:0000313" key="3">
    <source>
        <dbReference type="EMBL" id="WAC13596.1"/>
    </source>
</evidence>
<dbReference type="KEGG" id="dpf:ON006_06485"/>
<feature type="compositionally biased region" description="Low complexity" evidence="1">
    <location>
        <begin position="20"/>
        <end position="33"/>
    </location>
</feature>